<dbReference type="GO" id="GO:0016791">
    <property type="term" value="F:phosphatase activity"/>
    <property type="evidence" value="ECO:0007669"/>
    <property type="project" value="TreeGrafter"/>
</dbReference>
<dbReference type="AlphaFoldDB" id="A0A1R0GVC6"/>
<evidence type="ECO:0000313" key="3">
    <source>
        <dbReference type="EMBL" id="OLY80866.1"/>
    </source>
</evidence>
<dbReference type="SUPFAM" id="SSF53254">
    <property type="entry name" value="Phosphoglycerate mutase-like"/>
    <property type="match status" value="1"/>
</dbReference>
<organism evidence="3 4">
    <name type="scientific">Smittium mucronatum</name>
    <dbReference type="NCBI Taxonomy" id="133383"/>
    <lineage>
        <taxon>Eukaryota</taxon>
        <taxon>Fungi</taxon>
        <taxon>Fungi incertae sedis</taxon>
        <taxon>Zoopagomycota</taxon>
        <taxon>Kickxellomycotina</taxon>
        <taxon>Harpellomycetes</taxon>
        <taxon>Harpellales</taxon>
        <taxon>Legeriomycetaceae</taxon>
        <taxon>Smittium</taxon>
    </lineage>
</organism>
<gene>
    <name evidence="3" type="ORF">AYI68_g5032</name>
</gene>
<dbReference type="InterPro" id="IPR000560">
    <property type="entry name" value="His_Pase_clade-2"/>
</dbReference>
<name>A0A1R0GVC6_9FUNG</name>
<dbReference type="Proteomes" id="UP000187455">
    <property type="component" value="Unassembled WGS sequence"/>
</dbReference>
<dbReference type="InterPro" id="IPR050645">
    <property type="entry name" value="Histidine_acid_phosphatase"/>
</dbReference>
<dbReference type="PANTHER" id="PTHR11567:SF110">
    <property type="entry name" value="2-PHOSPHOXYLOSE PHOSPHATASE 1"/>
    <property type="match status" value="1"/>
</dbReference>
<reference evidence="3 4" key="1">
    <citation type="journal article" date="2016" name="Mol. Biol. Evol.">
        <title>Genome-Wide Survey of Gut Fungi (Harpellales) Reveals the First Horizontally Transferred Ubiquitin Gene from a Mosquito Host.</title>
        <authorList>
            <person name="Wang Y."/>
            <person name="White M.M."/>
            <person name="Kvist S."/>
            <person name="Moncalvo J.M."/>
        </authorList>
    </citation>
    <scope>NUCLEOTIDE SEQUENCE [LARGE SCALE GENOMIC DNA]</scope>
    <source>
        <strain evidence="3 4">ALG-7-W6</strain>
    </source>
</reference>
<dbReference type="Pfam" id="PF00328">
    <property type="entry name" value="His_Phos_2"/>
    <property type="match status" value="1"/>
</dbReference>
<dbReference type="CDD" id="cd07061">
    <property type="entry name" value="HP_HAP_like"/>
    <property type="match status" value="1"/>
</dbReference>
<evidence type="ECO:0000313" key="4">
    <source>
        <dbReference type="Proteomes" id="UP000187455"/>
    </source>
</evidence>
<proteinExistence type="inferred from homology"/>
<sequence>MKLSYKFIFISALNLNIGVSSTIENNPAINLTFAESYVEESDFVKNHLTEYNYCLADPPNVSTYEPLEDSTLVSVQSFLRHGDRSPVYYNKNDGDIWNFCDKSKLSSLLRPMTTTEVLDSFSDASNGTLVTIPSQKQCNPGDMTEKGAQDSINLGRDIRAIYVDKLGFLSSDLKNTDQIRIRSSTSTRTIQTANYIISGLYPVGGPDSNVTFHSFHYPFNSENMYANSLLCPRVANLTNDIVNSPDFQEYLSLNKTAITLLNSMIDGNTSSSVDFTQTRSYYFDTLSTRICHNLPAPCNSDGECAGKDVYNSMFVGTNWEPLFQKRLSKYSQKYDLITAGLFLSDIKKDLEFLVRNNLKKKKCGQKESQKFLLYSVHDITLALLVNSLLADRHDSLIVPFSSNMFLEVWKSNSNSNNLSVRIILNNRVLKVVGIDGSDQPWCDFNSCDYNKFINFLNSKIPSNSTAECMA</sequence>
<keyword evidence="4" id="KW-1185">Reference proteome</keyword>
<keyword evidence="2" id="KW-0378">Hydrolase</keyword>
<dbReference type="OrthoDB" id="10257284at2759"/>
<evidence type="ECO:0000256" key="2">
    <source>
        <dbReference type="ARBA" id="ARBA00022801"/>
    </source>
</evidence>
<dbReference type="PANTHER" id="PTHR11567">
    <property type="entry name" value="ACID PHOSPHATASE-RELATED"/>
    <property type="match status" value="1"/>
</dbReference>
<protein>
    <submittedName>
        <fullName evidence="3">Counting factor 60</fullName>
    </submittedName>
</protein>
<accession>A0A1R0GVC6</accession>
<comment type="similarity">
    <text evidence="1">Belongs to the histidine acid phosphatase family.</text>
</comment>
<dbReference type="Gene3D" id="3.40.50.1240">
    <property type="entry name" value="Phosphoglycerate mutase-like"/>
    <property type="match status" value="1"/>
</dbReference>
<dbReference type="InterPro" id="IPR029033">
    <property type="entry name" value="His_PPase_superfam"/>
</dbReference>
<evidence type="ECO:0000256" key="1">
    <source>
        <dbReference type="ARBA" id="ARBA00005375"/>
    </source>
</evidence>
<comment type="caution">
    <text evidence="3">The sequence shown here is derived from an EMBL/GenBank/DDBJ whole genome shotgun (WGS) entry which is preliminary data.</text>
</comment>
<dbReference type="EMBL" id="LSSL01003042">
    <property type="protein sequence ID" value="OLY80866.1"/>
    <property type="molecule type" value="Genomic_DNA"/>
</dbReference>